<reference evidence="3" key="1">
    <citation type="journal article" date="2014" name="Int. J. Syst. Evol. Microbiol.">
        <title>Complete genome sequence of Corynebacterium casei LMG S-19264T (=DSM 44701T), isolated from a smear-ripened cheese.</title>
        <authorList>
            <consortium name="US DOE Joint Genome Institute (JGI-PGF)"/>
            <person name="Walter F."/>
            <person name="Albersmeier A."/>
            <person name="Kalinowski J."/>
            <person name="Ruckert C."/>
        </authorList>
    </citation>
    <scope>NUCLEOTIDE SEQUENCE</scope>
    <source>
        <strain evidence="3">CGMCC 4.7201</strain>
    </source>
</reference>
<evidence type="ECO:0000256" key="2">
    <source>
        <dbReference type="SAM" id="Phobius"/>
    </source>
</evidence>
<evidence type="ECO:0000256" key="1">
    <source>
        <dbReference type="SAM" id="MobiDB-lite"/>
    </source>
</evidence>
<keyword evidence="4" id="KW-1185">Reference proteome</keyword>
<dbReference type="EMBL" id="BMMS01000010">
    <property type="protein sequence ID" value="GGO87670.1"/>
    <property type="molecule type" value="Genomic_DNA"/>
</dbReference>
<feature type="transmembrane region" description="Helical" evidence="2">
    <location>
        <begin position="23"/>
        <end position="42"/>
    </location>
</feature>
<keyword evidence="2" id="KW-0812">Transmembrane</keyword>
<evidence type="ECO:0000313" key="3">
    <source>
        <dbReference type="EMBL" id="GGO87670.1"/>
    </source>
</evidence>
<proteinExistence type="predicted"/>
<accession>A0A917ZQ07</accession>
<keyword evidence="2" id="KW-1133">Transmembrane helix</keyword>
<name>A0A917ZQ07_9ACTN</name>
<keyword evidence="2" id="KW-0472">Membrane</keyword>
<dbReference type="Pfam" id="PF19609">
    <property type="entry name" value="DUF6114"/>
    <property type="match status" value="1"/>
</dbReference>
<evidence type="ECO:0000313" key="4">
    <source>
        <dbReference type="Proteomes" id="UP000641932"/>
    </source>
</evidence>
<gene>
    <name evidence="3" type="ORF">GCM10012280_26660</name>
</gene>
<dbReference type="Proteomes" id="UP000641932">
    <property type="component" value="Unassembled WGS sequence"/>
</dbReference>
<sequence>MAGAEISSIPLAPLKVMLQQGPAGIPSLLMGAVMTLMGLSMWFSPQYRALAGIVTVLLAAAALVLSNLGGFLFGTVLGIVGGSLAFAWQTHPPPDPAPRAEPPHKEEQADGPIPDTGASGRTADSPA</sequence>
<feature type="region of interest" description="Disordered" evidence="1">
    <location>
        <begin position="90"/>
        <end position="127"/>
    </location>
</feature>
<dbReference type="RefSeq" id="WP_229698393.1">
    <property type="nucleotide sequence ID" value="NZ_BMMS01000010.1"/>
</dbReference>
<dbReference type="InterPro" id="IPR046096">
    <property type="entry name" value="DUF6114"/>
</dbReference>
<protein>
    <submittedName>
        <fullName evidence="3">Uncharacterized protein</fullName>
    </submittedName>
</protein>
<reference evidence="3" key="2">
    <citation type="submission" date="2020-09" db="EMBL/GenBank/DDBJ databases">
        <authorList>
            <person name="Sun Q."/>
            <person name="Zhou Y."/>
        </authorList>
    </citation>
    <scope>NUCLEOTIDE SEQUENCE</scope>
    <source>
        <strain evidence="3">CGMCC 4.7201</strain>
    </source>
</reference>
<comment type="caution">
    <text evidence="3">The sequence shown here is derived from an EMBL/GenBank/DDBJ whole genome shotgun (WGS) entry which is preliminary data.</text>
</comment>
<dbReference type="AlphaFoldDB" id="A0A917ZQ07"/>
<organism evidence="3 4">
    <name type="scientific">Wenjunlia tyrosinilytica</name>
    <dbReference type="NCBI Taxonomy" id="1544741"/>
    <lineage>
        <taxon>Bacteria</taxon>
        <taxon>Bacillati</taxon>
        <taxon>Actinomycetota</taxon>
        <taxon>Actinomycetes</taxon>
        <taxon>Kitasatosporales</taxon>
        <taxon>Streptomycetaceae</taxon>
        <taxon>Wenjunlia</taxon>
    </lineage>
</organism>
<feature type="compositionally biased region" description="Pro residues" evidence="1">
    <location>
        <begin position="91"/>
        <end position="100"/>
    </location>
</feature>